<proteinExistence type="predicted"/>
<evidence type="ECO:0000256" key="1">
    <source>
        <dbReference type="SAM" id="Phobius"/>
    </source>
</evidence>
<evidence type="ECO:0000313" key="3">
    <source>
        <dbReference type="Proteomes" id="UP000215914"/>
    </source>
</evidence>
<gene>
    <name evidence="2" type="ORF">HannXRQ_Chr08g0208221</name>
</gene>
<keyword evidence="1" id="KW-0812">Transmembrane</keyword>
<accession>A0A251U172</accession>
<keyword evidence="1" id="KW-1133">Transmembrane helix</keyword>
<name>A0A251U172_HELAN</name>
<keyword evidence="3" id="KW-1185">Reference proteome</keyword>
<feature type="transmembrane region" description="Helical" evidence="1">
    <location>
        <begin position="16"/>
        <end position="37"/>
    </location>
</feature>
<organism evidence="2 3">
    <name type="scientific">Helianthus annuus</name>
    <name type="common">Common sunflower</name>
    <dbReference type="NCBI Taxonomy" id="4232"/>
    <lineage>
        <taxon>Eukaryota</taxon>
        <taxon>Viridiplantae</taxon>
        <taxon>Streptophyta</taxon>
        <taxon>Embryophyta</taxon>
        <taxon>Tracheophyta</taxon>
        <taxon>Spermatophyta</taxon>
        <taxon>Magnoliopsida</taxon>
        <taxon>eudicotyledons</taxon>
        <taxon>Gunneridae</taxon>
        <taxon>Pentapetalae</taxon>
        <taxon>asterids</taxon>
        <taxon>campanulids</taxon>
        <taxon>Asterales</taxon>
        <taxon>Asteraceae</taxon>
        <taxon>Asteroideae</taxon>
        <taxon>Heliantheae alliance</taxon>
        <taxon>Heliantheae</taxon>
        <taxon>Helianthus</taxon>
    </lineage>
</organism>
<reference evidence="3" key="1">
    <citation type="journal article" date="2017" name="Nature">
        <title>The sunflower genome provides insights into oil metabolism, flowering and Asterid evolution.</title>
        <authorList>
            <person name="Badouin H."/>
            <person name="Gouzy J."/>
            <person name="Grassa C.J."/>
            <person name="Murat F."/>
            <person name="Staton S.E."/>
            <person name="Cottret L."/>
            <person name="Lelandais-Briere C."/>
            <person name="Owens G.L."/>
            <person name="Carrere S."/>
            <person name="Mayjonade B."/>
            <person name="Legrand L."/>
            <person name="Gill N."/>
            <person name="Kane N.C."/>
            <person name="Bowers J.E."/>
            <person name="Hubner S."/>
            <person name="Bellec A."/>
            <person name="Berard A."/>
            <person name="Berges H."/>
            <person name="Blanchet N."/>
            <person name="Boniface M.C."/>
            <person name="Brunel D."/>
            <person name="Catrice O."/>
            <person name="Chaidir N."/>
            <person name="Claudel C."/>
            <person name="Donnadieu C."/>
            <person name="Faraut T."/>
            <person name="Fievet G."/>
            <person name="Helmstetter N."/>
            <person name="King M."/>
            <person name="Knapp S.J."/>
            <person name="Lai Z."/>
            <person name="Le Paslier M.C."/>
            <person name="Lippi Y."/>
            <person name="Lorenzon L."/>
            <person name="Mandel J.R."/>
            <person name="Marage G."/>
            <person name="Marchand G."/>
            <person name="Marquand E."/>
            <person name="Bret-Mestries E."/>
            <person name="Morien E."/>
            <person name="Nambeesan S."/>
            <person name="Nguyen T."/>
            <person name="Pegot-Espagnet P."/>
            <person name="Pouilly N."/>
            <person name="Raftis F."/>
            <person name="Sallet E."/>
            <person name="Schiex T."/>
            <person name="Thomas J."/>
            <person name="Vandecasteele C."/>
            <person name="Vares D."/>
            <person name="Vear F."/>
            <person name="Vautrin S."/>
            <person name="Crespi M."/>
            <person name="Mangin B."/>
            <person name="Burke J.M."/>
            <person name="Salse J."/>
            <person name="Munos S."/>
            <person name="Vincourt P."/>
            <person name="Rieseberg L.H."/>
            <person name="Langlade N.B."/>
        </authorList>
    </citation>
    <scope>NUCLEOTIDE SEQUENCE [LARGE SCALE GENOMIC DNA]</scope>
    <source>
        <strain evidence="3">cv. SF193</strain>
    </source>
</reference>
<dbReference type="EMBL" id="CM007897">
    <property type="protein sequence ID" value="OTG17090.1"/>
    <property type="molecule type" value="Genomic_DNA"/>
</dbReference>
<sequence>MLRVTMVEPARTMSKVWATTSIGLVYPLVSLLIWLVIAPPKPCVFPRPCGLLPWPW</sequence>
<evidence type="ECO:0000313" key="2">
    <source>
        <dbReference type="EMBL" id="OTG17090.1"/>
    </source>
</evidence>
<dbReference type="AlphaFoldDB" id="A0A251U172"/>
<keyword evidence="1" id="KW-0472">Membrane</keyword>
<dbReference type="Proteomes" id="UP000215914">
    <property type="component" value="Chromosome 8"/>
</dbReference>
<dbReference type="InParanoid" id="A0A251U172"/>
<protein>
    <submittedName>
        <fullName evidence="2">Uncharacterized protein</fullName>
    </submittedName>
</protein>